<sequence>MRAFFFVNSFLPTCLSIYWRAVLPTHWPEDHTGSTWYPGIMCERQGICDDYSDQYVAYAEVLDVVSPEANEED</sequence>
<feature type="signal peptide" evidence="1">
    <location>
        <begin position="1"/>
        <end position="16"/>
    </location>
</feature>
<reference evidence="2" key="1">
    <citation type="journal article" date="2010" name="Science">
        <title>Plasticity of animal genome architecture unmasked by rapid evolution of a pelagic tunicate.</title>
        <authorList>
            <person name="Denoeud F."/>
            <person name="Henriet S."/>
            <person name="Mungpakdee S."/>
            <person name="Aury J.M."/>
            <person name="Da Silva C."/>
            <person name="Brinkmann H."/>
            <person name="Mikhaleva J."/>
            <person name="Olsen L.C."/>
            <person name="Jubin C."/>
            <person name="Canestro C."/>
            <person name="Bouquet J.M."/>
            <person name="Danks G."/>
            <person name="Poulain J."/>
            <person name="Campsteijn C."/>
            <person name="Adamski M."/>
            <person name="Cross I."/>
            <person name="Yadetie F."/>
            <person name="Muffato M."/>
            <person name="Louis A."/>
            <person name="Butcher S."/>
            <person name="Tsagkogeorga G."/>
            <person name="Konrad A."/>
            <person name="Singh S."/>
            <person name="Jensen M.F."/>
            <person name="Cong E.H."/>
            <person name="Eikeseth-Otteraa H."/>
            <person name="Noel B."/>
            <person name="Anthouard V."/>
            <person name="Porcel B.M."/>
            <person name="Kachouri-Lafond R."/>
            <person name="Nishino A."/>
            <person name="Ugolini M."/>
            <person name="Chourrout P."/>
            <person name="Nishida H."/>
            <person name="Aasland R."/>
            <person name="Huzurbazar S."/>
            <person name="Westhof E."/>
            <person name="Delsuc F."/>
            <person name="Lehrach H."/>
            <person name="Reinhardt R."/>
            <person name="Weissenbach J."/>
            <person name="Roy S.W."/>
            <person name="Artiguenave F."/>
            <person name="Postlethwait J.H."/>
            <person name="Manak J.R."/>
            <person name="Thompson E.M."/>
            <person name="Jaillon O."/>
            <person name="Du Pasquier L."/>
            <person name="Boudinot P."/>
            <person name="Liberles D.A."/>
            <person name="Volff J.N."/>
            <person name="Philippe H."/>
            <person name="Lenhard B."/>
            <person name="Roest Crollius H."/>
            <person name="Wincker P."/>
            <person name="Chourrout D."/>
        </authorList>
    </citation>
    <scope>NUCLEOTIDE SEQUENCE [LARGE SCALE GENOMIC DNA]</scope>
</reference>
<organism evidence="2">
    <name type="scientific">Oikopleura dioica</name>
    <name type="common">Tunicate</name>
    <dbReference type="NCBI Taxonomy" id="34765"/>
    <lineage>
        <taxon>Eukaryota</taxon>
        <taxon>Metazoa</taxon>
        <taxon>Chordata</taxon>
        <taxon>Tunicata</taxon>
        <taxon>Appendicularia</taxon>
        <taxon>Copelata</taxon>
        <taxon>Oikopleuridae</taxon>
        <taxon>Oikopleura</taxon>
    </lineage>
</organism>
<name>E4Y9C8_OIKDI</name>
<dbReference type="Proteomes" id="UP000011014">
    <property type="component" value="Unassembled WGS sequence"/>
</dbReference>
<dbReference type="AlphaFoldDB" id="E4Y9C8"/>
<protein>
    <recommendedName>
        <fullName evidence="3">Secreted protein</fullName>
    </recommendedName>
</protein>
<dbReference type="EMBL" id="FN654336">
    <property type="protein sequence ID" value="CBY32165.1"/>
    <property type="molecule type" value="Genomic_DNA"/>
</dbReference>
<accession>E4Y9C8</accession>
<feature type="chain" id="PRO_5003193688" description="Secreted protein" evidence="1">
    <location>
        <begin position="17"/>
        <end position="73"/>
    </location>
</feature>
<gene>
    <name evidence="2" type="ORF">GSOID_T00030579001</name>
</gene>
<evidence type="ECO:0000313" key="2">
    <source>
        <dbReference type="EMBL" id="CBY32165.1"/>
    </source>
</evidence>
<evidence type="ECO:0008006" key="3">
    <source>
        <dbReference type="Google" id="ProtNLM"/>
    </source>
</evidence>
<keyword evidence="1" id="KW-0732">Signal</keyword>
<proteinExistence type="predicted"/>
<evidence type="ECO:0000256" key="1">
    <source>
        <dbReference type="SAM" id="SignalP"/>
    </source>
</evidence>